<evidence type="ECO:0000313" key="8">
    <source>
        <dbReference type="EMBL" id="EXJ92006.1"/>
    </source>
</evidence>
<dbReference type="PANTHER" id="PTHR13000:SF0">
    <property type="entry name" value="NUCLEOPORIN P54"/>
    <property type="match status" value="1"/>
</dbReference>
<dbReference type="Proteomes" id="UP000019478">
    <property type="component" value="Unassembled WGS sequence"/>
</dbReference>
<keyword evidence="9" id="KW-1185">Reference proteome</keyword>
<dbReference type="GO" id="GO:0006999">
    <property type="term" value="P:nuclear pore organization"/>
    <property type="evidence" value="ECO:0007669"/>
    <property type="project" value="TreeGrafter"/>
</dbReference>
<dbReference type="Gene3D" id="1.20.5.3600">
    <property type="match status" value="1"/>
</dbReference>
<feature type="compositionally biased region" description="Polar residues" evidence="6">
    <location>
        <begin position="51"/>
        <end position="66"/>
    </location>
</feature>
<feature type="compositionally biased region" description="Polar residues" evidence="6">
    <location>
        <begin position="1"/>
        <end position="15"/>
    </location>
</feature>
<feature type="domain" description="Nucleoporin Nup54 alpha-helical" evidence="7">
    <location>
        <begin position="255"/>
        <end position="391"/>
    </location>
</feature>
<evidence type="ECO:0000313" key="9">
    <source>
        <dbReference type="Proteomes" id="UP000019478"/>
    </source>
</evidence>
<keyword evidence="3" id="KW-0811">Translocation</keyword>
<dbReference type="GO" id="GO:0017056">
    <property type="term" value="F:structural constituent of nuclear pore"/>
    <property type="evidence" value="ECO:0007669"/>
    <property type="project" value="TreeGrafter"/>
</dbReference>
<evidence type="ECO:0000256" key="3">
    <source>
        <dbReference type="ARBA" id="ARBA00023132"/>
    </source>
</evidence>
<dbReference type="OrthoDB" id="6162375at2759"/>
<dbReference type="HOGENOM" id="CLU_023804_0_1_1"/>
<dbReference type="PANTHER" id="PTHR13000">
    <property type="entry name" value="NUCLEOPORIN P54"/>
    <property type="match status" value="1"/>
</dbReference>
<dbReference type="GO" id="GO:0044613">
    <property type="term" value="C:nuclear pore central transport channel"/>
    <property type="evidence" value="ECO:0007669"/>
    <property type="project" value="TreeGrafter"/>
</dbReference>
<dbReference type="InterPro" id="IPR025574">
    <property type="entry name" value="Nucleoporin_FG_rpt"/>
</dbReference>
<comment type="caution">
    <text evidence="8">The sequence shown here is derived from an EMBL/GenBank/DDBJ whole genome shotgun (WGS) entry which is preliminary data.</text>
</comment>
<keyword evidence="3" id="KW-0906">Nuclear pore complex</keyword>
<dbReference type="Pfam" id="PF13634">
    <property type="entry name" value="Nucleoporin_FG"/>
    <property type="match status" value="1"/>
</dbReference>
<dbReference type="InterPro" id="IPR024864">
    <property type="entry name" value="Nup54/Nup57/Nup44"/>
</dbReference>
<feature type="compositionally biased region" description="Low complexity" evidence="6">
    <location>
        <begin position="17"/>
        <end position="50"/>
    </location>
</feature>
<gene>
    <name evidence="8" type="ORF">A1O3_00556</name>
</gene>
<evidence type="ECO:0000256" key="4">
    <source>
        <dbReference type="ARBA" id="ARBA00023242"/>
    </source>
</evidence>
<dbReference type="EMBL" id="AMGY01000001">
    <property type="protein sequence ID" value="EXJ92006.1"/>
    <property type="molecule type" value="Genomic_DNA"/>
</dbReference>
<keyword evidence="4" id="KW-0539">Nucleus</keyword>
<protein>
    <recommendedName>
        <fullName evidence="7">Nucleoporin Nup54 alpha-helical domain-containing protein</fullName>
    </recommendedName>
</protein>
<dbReference type="Gene3D" id="1.20.5.490">
    <property type="entry name" value="Single helix bin"/>
    <property type="match status" value="1"/>
</dbReference>
<keyword evidence="3" id="KW-0653">Protein transport</keyword>
<evidence type="ECO:0000259" key="7">
    <source>
        <dbReference type="Pfam" id="PF13874"/>
    </source>
</evidence>
<sequence length="470" mass="52628">MSLFASSTANPSQPAKPSLFSFSNPSSSQPASQPASQPSLFGTSQQQQQQSNAPKFSFGTTQSQPAQAGGSFGAPNQTQQSGGLFGTAQPQQQSGGLFGTSQQPQQQSGGLFGTSQQPQQQTGGLFGASQQPQQQTGGLFGASQQARQQNGGLFGTSAQPQQQSAFGLSQSQQQQQQPPQRPLDQTLRFGQSQQGEAQSQSLWEEGRGLNVFRSIPAQMNIVKNKWDPQNLSSPLRTYLYKHVETETEALKYRPGPGEDEDKWEEALSKRPGPEWVPLLVQGFFHLGRKAQIQMEAIQRCNMMLQEINTSLDVQLDKHRQNIATRLEECKRRQDATAQRTLALAVKVQILRNRGYVMDNAEEELKSKLEKLQREVFDPSLEARQQEIWARMLGIRERAKRLKVEMEKVAPSANEDECTLDEETIKAAKKTLEAYDIQLRHLQKELDLVQQEFEDWDKISRDRDNDAPRRR</sequence>
<organism evidence="8 9">
    <name type="scientific">Capronia epimyces CBS 606.96</name>
    <dbReference type="NCBI Taxonomy" id="1182542"/>
    <lineage>
        <taxon>Eukaryota</taxon>
        <taxon>Fungi</taxon>
        <taxon>Dikarya</taxon>
        <taxon>Ascomycota</taxon>
        <taxon>Pezizomycotina</taxon>
        <taxon>Eurotiomycetes</taxon>
        <taxon>Chaetothyriomycetidae</taxon>
        <taxon>Chaetothyriales</taxon>
        <taxon>Herpotrichiellaceae</taxon>
        <taxon>Capronia</taxon>
    </lineage>
</organism>
<dbReference type="eggNOG" id="KOG3091">
    <property type="taxonomic scope" value="Eukaryota"/>
</dbReference>
<dbReference type="Pfam" id="PF13874">
    <property type="entry name" value="Nup54"/>
    <property type="match status" value="1"/>
</dbReference>
<dbReference type="InterPro" id="IPR025712">
    <property type="entry name" value="Nup54_alpha-helical_dom"/>
</dbReference>
<evidence type="ECO:0000256" key="5">
    <source>
        <dbReference type="SAM" id="Coils"/>
    </source>
</evidence>
<reference evidence="8 9" key="1">
    <citation type="submission" date="2013-03" db="EMBL/GenBank/DDBJ databases">
        <title>The Genome Sequence of Capronia epimyces CBS 606.96.</title>
        <authorList>
            <consortium name="The Broad Institute Genomics Platform"/>
            <person name="Cuomo C."/>
            <person name="de Hoog S."/>
            <person name="Gorbushina A."/>
            <person name="Walker B."/>
            <person name="Young S.K."/>
            <person name="Zeng Q."/>
            <person name="Gargeya S."/>
            <person name="Fitzgerald M."/>
            <person name="Haas B."/>
            <person name="Abouelleil A."/>
            <person name="Allen A.W."/>
            <person name="Alvarado L."/>
            <person name="Arachchi H.M."/>
            <person name="Berlin A.M."/>
            <person name="Chapman S.B."/>
            <person name="Gainer-Dewar J."/>
            <person name="Goldberg J."/>
            <person name="Griggs A."/>
            <person name="Gujja S."/>
            <person name="Hansen M."/>
            <person name="Howarth C."/>
            <person name="Imamovic A."/>
            <person name="Ireland A."/>
            <person name="Larimer J."/>
            <person name="McCowan C."/>
            <person name="Murphy C."/>
            <person name="Pearson M."/>
            <person name="Poon T.W."/>
            <person name="Priest M."/>
            <person name="Roberts A."/>
            <person name="Saif S."/>
            <person name="Shea T."/>
            <person name="Sisk P."/>
            <person name="Sykes S."/>
            <person name="Wortman J."/>
            <person name="Nusbaum C."/>
            <person name="Birren B."/>
        </authorList>
    </citation>
    <scope>NUCLEOTIDE SEQUENCE [LARGE SCALE GENOMIC DNA]</scope>
    <source>
        <strain evidence="8 9">CBS 606.96</strain>
    </source>
</reference>
<dbReference type="GO" id="GO:0036228">
    <property type="term" value="P:protein localization to nuclear inner membrane"/>
    <property type="evidence" value="ECO:0007669"/>
    <property type="project" value="TreeGrafter"/>
</dbReference>
<evidence type="ECO:0000256" key="1">
    <source>
        <dbReference type="ARBA" id="ARBA00004567"/>
    </source>
</evidence>
<dbReference type="AlphaFoldDB" id="W9YRY1"/>
<keyword evidence="2" id="KW-0813">Transport</keyword>
<evidence type="ECO:0000256" key="2">
    <source>
        <dbReference type="ARBA" id="ARBA00022448"/>
    </source>
</evidence>
<proteinExistence type="predicted"/>
<evidence type="ECO:0000256" key="6">
    <source>
        <dbReference type="SAM" id="MobiDB-lite"/>
    </source>
</evidence>
<dbReference type="GeneID" id="19164696"/>
<keyword evidence="5" id="KW-0175">Coiled coil</keyword>
<feature type="compositionally biased region" description="Polar residues" evidence="6">
    <location>
        <begin position="128"/>
        <end position="160"/>
    </location>
</feature>
<accession>W9YRY1</accession>
<feature type="coiled-coil region" evidence="5">
    <location>
        <begin position="424"/>
        <end position="458"/>
    </location>
</feature>
<feature type="region of interest" description="Disordered" evidence="6">
    <location>
        <begin position="1"/>
        <end position="201"/>
    </location>
</feature>
<keyword evidence="3" id="KW-0509">mRNA transport</keyword>
<dbReference type="STRING" id="1182542.W9YRY1"/>
<feature type="compositionally biased region" description="Low complexity" evidence="6">
    <location>
        <begin position="161"/>
        <end position="201"/>
    </location>
</feature>
<feature type="compositionally biased region" description="Low complexity" evidence="6">
    <location>
        <begin position="99"/>
        <end position="123"/>
    </location>
</feature>
<dbReference type="Pfam" id="PF18570">
    <property type="entry name" value="Nup54_57_C"/>
    <property type="match status" value="1"/>
</dbReference>
<dbReference type="GO" id="GO:0006607">
    <property type="term" value="P:NLS-bearing protein import into nucleus"/>
    <property type="evidence" value="ECO:0007669"/>
    <property type="project" value="TreeGrafter"/>
</dbReference>
<dbReference type="RefSeq" id="XP_007728896.1">
    <property type="nucleotide sequence ID" value="XM_007730706.1"/>
</dbReference>
<name>W9YRY1_9EURO</name>
<feature type="compositionally biased region" description="Polar residues" evidence="6">
    <location>
        <begin position="74"/>
        <end position="95"/>
    </location>
</feature>
<comment type="subcellular location">
    <subcellularLocation>
        <location evidence="1">Nucleus</location>
        <location evidence="1">Nuclear pore complex</location>
    </subcellularLocation>
</comment>